<dbReference type="SUPFAM" id="SSF47459">
    <property type="entry name" value="HLH, helix-loop-helix DNA-binding domain"/>
    <property type="match status" value="1"/>
</dbReference>
<gene>
    <name evidence="8" type="ORF">SI8410_09012998</name>
</gene>
<evidence type="ECO:0000313" key="8">
    <source>
        <dbReference type="EMBL" id="CAA7402320.1"/>
    </source>
</evidence>
<name>A0A7I8KX30_SPIIN</name>
<keyword evidence="3" id="KW-0805">Transcription regulation</keyword>
<dbReference type="CDD" id="cd11393">
    <property type="entry name" value="bHLH_AtbHLH_like"/>
    <property type="match status" value="1"/>
</dbReference>
<dbReference type="InterPro" id="IPR045843">
    <property type="entry name" value="IND-like"/>
</dbReference>
<dbReference type="PANTHER" id="PTHR16223">
    <property type="entry name" value="TRANSCRIPTION FACTOR BHLH83-RELATED"/>
    <property type="match status" value="1"/>
</dbReference>
<evidence type="ECO:0000313" key="9">
    <source>
        <dbReference type="Proteomes" id="UP000663760"/>
    </source>
</evidence>
<evidence type="ECO:0000256" key="1">
    <source>
        <dbReference type="ARBA" id="ARBA00004123"/>
    </source>
</evidence>
<comment type="subcellular location">
    <subcellularLocation>
        <location evidence="1">Nucleus</location>
    </subcellularLocation>
</comment>
<reference evidence="8" key="1">
    <citation type="submission" date="2020-02" db="EMBL/GenBank/DDBJ databases">
        <authorList>
            <person name="Scholz U."/>
            <person name="Mascher M."/>
            <person name="Fiebig A."/>
        </authorList>
    </citation>
    <scope>NUCLEOTIDE SEQUENCE</scope>
</reference>
<keyword evidence="9" id="KW-1185">Reference proteome</keyword>
<feature type="compositionally biased region" description="Low complexity" evidence="6">
    <location>
        <begin position="111"/>
        <end position="121"/>
    </location>
</feature>
<comment type="similarity">
    <text evidence="2">Belongs to the bHLH protein family.</text>
</comment>
<dbReference type="GO" id="GO:0005634">
    <property type="term" value="C:nucleus"/>
    <property type="evidence" value="ECO:0007669"/>
    <property type="project" value="UniProtKB-SubCell"/>
</dbReference>
<evidence type="ECO:0000259" key="7">
    <source>
        <dbReference type="PROSITE" id="PS50888"/>
    </source>
</evidence>
<dbReference type="GO" id="GO:0046983">
    <property type="term" value="F:protein dimerization activity"/>
    <property type="evidence" value="ECO:0007669"/>
    <property type="project" value="InterPro"/>
</dbReference>
<dbReference type="Gene3D" id="4.10.280.10">
    <property type="entry name" value="Helix-loop-helix DNA-binding domain"/>
    <property type="match status" value="1"/>
</dbReference>
<dbReference type="GO" id="GO:0000978">
    <property type="term" value="F:RNA polymerase II cis-regulatory region sequence-specific DNA binding"/>
    <property type="evidence" value="ECO:0007669"/>
    <property type="project" value="TreeGrafter"/>
</dbReference>
<dbReference type="InterPro" id="IPR045239">
    <property type="entry name" value="bHLH95_bHLH"/>
</dbReference>
<accession>A0A7I8KX30</accession>
<protein>
    <recommendedName>
        <fullName evidence="7">BHLH domain-containing protein</fullName>
    </recommendedName>
</protein>
<feature type="domain" description="BHLH" evidence="7">
    <location>
        <begin position="179"/>
        <end position="228"/>
    </location>
</feature>
<feature type="region of interest" description="Disordered" evidence="6">
    <location>
        <begin position="96"/>
        <end position="121"/>
    </location>
</feature>
<dbReference type="SMART" id="SM00353">
    <property type="entry name" value="HLH"/>
    <property type="match status" value="1"/>
</dbReference>
<dbReference type="AlphaFoldDB" id="A0A7I8KX30"/>
<evidence type="ECO:0000256" key="5">
    <source>
        <dbReference type="ARBA" id="ARBA00023242"/>
    </source>
</evidence>
<evidence type="ECO:0000256" key="2">
    <source>
        <dbReference type="ARBA" id="ARBA00005510"/>
    </source>
</evidence>
<sequence>MLISLIRKGENFSSSNKDEHFPGSFADPKYGLGSFLPHPSNISLVPEIGLQRSSISDTCDHEAQLGGVTEEPSYPFLKLTSCGAVWNPGGDNSTRGRLNDFSATPDESRCGSGSDLVGSSPSSSNSFVSSLAMQELHAMEALASSGFDQTFLQPSLSNMVFNPDGAEAFPPAAKKPRLQPRPSSSPHLKVRKEKLSDRVAALQQLVAPFGKTDTASVLTEAVGYIKFLQEQVQTLSMPYLRSSRKRTIGTVQEVSNEEEEDIKRDLTSRGLCLVPLAYTSYFTSESASAWSPSRFGGT</sequence>
<dbReference type="EMBL" id="LR746272">
    <property type="protein sequence ID" value="CAA7402320.1"/>
    <property type="molecule type" value="Genomic_DNA"/>
</dbReference>
<evidence type="ECO:0000256" key="6">
    <source>
        <dbReference type="SAM" id="MobiDB-lite"/>
    </source>
</evidence>
<dbReference type="OrthoDB" id="760019at2759"/>
<dbReference type="PROSITE" id="PS50888">
    <property type="entry name" value="BHLH"/>
    <property type="match status" value="1"/>
</dbReference>
<evidence type="ECO:0000256" key="4">
    <source>
        <dbReference type="ARBA" id="ARBA00023163"/>
    </source>
</evidence>
<keyword evidence="5" id="KW-0539">Nucleus</keyword>
<evidence type="ECO:0000256" key="3">
    <source>
        <dbReference type="ARBA" id="ARBA00023015"/>
    </source>
</evidence>
<dbReference type="InterPro" id="IPR011598">
    <property type="entry name" value="bHLH_dom"/>
</dbReference>
<proteinExistence type="inferred from homology"/>
<organism evidence="8 9">
    <name type="scientific">Spirodela intermedia</name>
    <name type="common">Intermediate duckweed</name>
    <dbReference type="NCBI Taxonomy" id="51605"/>
    <lineage>
        <taxon>Eukaryota</taxon>
        <taxon>Viridiplantae</taxon>
        <taxon>Streptophyta</taxon>
        <taxon>Embryophyta</taxon>
        <taxon>Tracheophyta</taxon>
        <taxon>Spermatophyta</taxon>
        <taxon>Magnoliopsida</taxon>
        <taxon>Liliopsida</taxon>
        <taxon>Araceae</taxon>
        <taxon>Lemnoideae</taxon>
        <taxon>Spirodela</taxon>
    </lineage>
</organism>
<dbReference type="PANTHER" id="PTHR16223:SF56">
    <property type="entry name" value="TRANSCRIPTION FACTOR BHLH110"/>
    <property type="match status" value="1"/>
</dbReference>
<dbReference type="GO" id="GO:0000981">
    <property type="term" value="F:DNA-binding transcription factor activity, RNA polymerase II-specific"/>
    <property type="evidence" value="ECO:0007669"/>
    <property type="project" value="TreeGrafter"/>
</dbReference>
<feature type="region of interest" description="Disordered" evidence="6">
    <location>
        <begin position="163"/>
        <end position="189"/>
    </location>
</feature>
<dbReference type="InterPro" id="IPR036638">
    <property type="entry name" value="HLH_DNA-bd_sf"/>
</dbReference>
<keyword evidence="4" id="KW-0804">Transcription</keyword>
<dbReference type="Proteomes" id="UP000663760">
    <property type="component" value="Chromosome 9"/>
</dbReference>